<dbReference type="SMR" id="A0A803LWX9"/>
<comment type="similarity">
    <text evidence="7">Belongs to the AP2/ERF transcription factor family. ERF subfamily.</text>
</comment>
<evidence type="ECO:0000313" key="10">
    <source>
        <dbReference type="EnsemblPlants" id="AUR62019980-RA:cds"/>
    </source>
</evidence>
<dbReference type="PROSITE" id="PS51032">
    <property type="entry name" value="AP2_ERF"/>
    <property type="match status" value="1"/>
</dbReference>
<dbReference type="Proteomes" id="UP000596660">
    <property type="component" value="Unplaced"/>
</dbReference>
<comment type="subcellular location">
    <subcellularLocation>
        <location evidence="1">Nucleus</location>
    </subcellularLocation>
</comment>
<dbReference type="GO" id="GO:0005634">
    <property type="term" value="C:nucleus"/>
    <property type="evidence" value="ECO:0007669"/>
    <property type="project" value="UniProtKB-SubCell"/>
</dbReference>
<evidence type="ECO:0000256" key="5">
    <source>
        <dbReference type="ARBA" id="ARBA00023163"/>
    </source>
</evidence>
<dbReference type="Gramene" id="AUR62019980-RA">
    <property type="protein sequence ID" value="AUR62019980-RA:cds"/>
    <property type="gene ID" value="AUR62019980"/>
</dbReference>
<keyword evidence="5" id="KW-0804">Transcription</keyword>
<evidence type="ECO:0000256" key="3">
    <source>
        <dbReference type="ARBA" id="ARBA00023125"/>
    </source>
</evidence>
<dbReference type="OMA" id="MAARAYY"/>
<protein>
    <recommendedName>
        <fullName evidence="9">AP2/ERF domain-containing protein</fullName>
    </recommendedName>
</protein>
<dbReference type="AlphaFoldDB" id="A0A803LWX9"/>
<dbReference type="InterPro" id="IPR036955">
    <property type="entry name" value="AP2/ERF_dom_sf"/>
</dbReference>
<evidence type="ECO:0000256" key="2">
    <source>
        <dbReference type="ARBA" id="ARBA00023015"/>
    </source>
</evidence>
<keyword evidence="6" id="KW-0539">Nucleus</keyword>
<dbReference type="SMART" id="SM00380">
    <property type="entry name" value="AP2"/>
    <property type="match status" value="1"/>
</dbReference>
<evidence type="ECO:0000256" key="4">
    <source>
        <dbReference type="ARBA" id="ARBA00023159"/>
    </source>
</evidence>
<evidence type="ECO:0000256" key="1">
    <source>
        <dbReference type="ARBA" id="ARBA00004123"/>
    </source>
</evidence>
<keyword evidence="4" id="KW-0010">Activator</keyword>
<reference evidence="10" key="2">
    <citation type="submission" date="2021-03" db="UniProtKB">
        <authorList>
            <consortium name="EnsemblPlants"/>
        </authorList>
    </citation>
    <scope>IDENTIFICATION</scope>
</reference>
<feature type="compositionally biased region" description="Polar residues" evidence="8">
    <location>
        <begin position="82"/>
        <end position="92"/>
    </location>
</feature>
<dbReference type="EnsemblPlants" id="AUR62019980-RA">
    <property type="protein sequence ID" value="AUR62019980-RA:cds"/>
    <property type="gene ID" value="AUR62019980"/>
</dbReference>
<dbReference type="FunFam" id="3.30.730.10:FF:000001">
    <property type="entry name" value="Ethylene-responsive transcription factor 2"/>
    <property type="match status" value="1"/>
</dbReference>
<name>A0A803LWX9_CHEQI</name>
<dbReference type="PANTHER" id="PTHR31985">
    <property type="entry name" value="ETHYLENE-RESPONSIVE TRANSCRIPTION FACTOR ERF042-RELATED"/>
    <property type="match status" value="1"/>
</dbReference>
<dbReference type="PIRSF" id="PIRSF038123">
    <property type="entry name" value="PTI6"/>
    <property type="match status" value="1"/>
</dbReference>
<feature type="domain" description="AP2/ERF" evidence="9">
    <location>
        <begin position="1"/>
        <end position="52"/>
    </location>
</feature>
<evidence type="ECO:0000256" key="8">
    <source>
        <dbReference type="SAM" id="MobiDB-lite"/>
    </source>
</evidence>
<dbReference type="InterPro" id="IPR001471">
    <property type="entry name" value="AP2/ERF_dom"/>
</dbReference>
<evidence type="ECO:0000259" key="9">
    <source>
        <dbReference type="PROSITE" id="PS51032"/>
    </source>
</evidence>
<dbReference type="SUPFAM" id="SSF54171">
    <property type="entry name" value="DNA-binding domain"/>
    <property type="match status" value="1"/>
</dbReference>
<dbReference type="GO" id="GO:0003700">
    <property type="term" value="F:DNA-binding transcription factor activity"/>
    <property type="evidence" value="ECO:0007669"/>
    <property type="project" value="InterPro"/>
</dbReference>
<dbReference type="CDD" id="cd00018">
    <property type="entry name" value="AP2"/>
    <property type="match status" value="1"/>
</dbReference>
<dbReference type="InterPro" id="IPR016177">
    <property type="entry name" value="DNA-bd_dom_sf"/>
</dbReference>
<reference evidence="10" key="1">
    <citation type="journal article" date="2017" name="Nature">
        <title>The genome of Chenopodium quinoa.</title>
        <authorList>
            <person name="Jarvis D.E."/>
            <person name="Ho Y.S."/>
            <person name="Lightfoot D.J."/>
            <person name="Schmoeckel S.M."/>
            <person name="Li B."/>
            <person name="Borm T.J.A."/>
            <person name="Ohyanagi H."/>
            <person name="Mineta K."/>
            <person name="Michell C.T."/>
            <person name="Saber N."/>
            <person name="Kharbatia N.M."/>
            <person name="Rupper R.R."/>
            <person name="Sharp A.R."/>
            <person name="Dally N."/>
            <person name="Boughton B.A."/>
            <person name="Woo Y.H."/>
            <person name="Gao G."/>
            <person name="Schijlen E.G.W.M."/>
            <person name="Guo X."/>
            <person name="Momin A.A."/>
            <person name="Negrao S."/>
            <person name="Al-Babili S."/>
            <person name="Gehring C."/>
            <person name="Roessner U."/>
            <person name="Jung C."/>
            <person name="Murphy K."/>
            <person name="Arold S.T."/>
            <person name="Gojobori T."/>
            <person name="van der Linden C.G."/>
            <person name="van Loo E.N."/>
            <person name="Jellen E.N."/>
            <person name="Maughan P.J."/>
            <person name="Tester M."/>
        </authorList>
    </citation>
    <scope>NUCLEOTIDE SEQUENCE [LARGE SCALE GENOMIC DNA]</scope>
    <source>
        <strain evidence="10">cv. PI 614886</strain>
    </source>
</reference>
<keyword evidence="11" id="KW-1185">Reference proteome</keyword>
<dbReference type="GO" id="GO:0003677">
    <property type="term" value="F:DNA binding"/>
    <property type="evidence" value="ECO:0007669"/>
    <property type="project" value="UniProtKB-KW"/>
</dbReference>
<sequence>MRNWGKWVSEIREPRKKSRIWLGTFATADMAARAHDVAALAIKGHNAYLNFPELANQLPKPSSTAPKDIQAAAIKAALDFPDSSQAEPSAQADSPDTTITSTSSNYDTSSSASSANYDYNFDDTIFFNLPDLFLDLENVIKFEDSLHWQLPEADEPTAHIEDHQPGDLFLWDY</sequence>
<evidence type="ECO:0000256" key="6">
    <source>
        <dbReference type="ARBA" id="ARBA00023242"/>
    </source>
</evidence>
<keyword evidence="3" id="KW-0238">DNA-binding</keyword>
<dbReference type="PANTHER" id="PTHR31985:SF130">
    <property type="entry name" value="ETHYLENE-RESPONSIVE TRANSCRIPTION FACTOR ERF034"/>
    <property type="match status" value="1"/>
</dbReference>
<evidence type="ECO:0000256" key="7">
    <source>
        <dbReference type="ARBA" id="ARBA00024343"/>
    </source>
</evidence>
<evidence type="ECO:0000313" key="11">
    <source>
        <dbReference type="Proteomes" id="UP000596660"/>
    </source>
</evidence>
<keyword evidence="2" id="KW-0805">Transcription regulation</keyword>
<feature type="compositionally biased region" description="Low complexity" evidence="8">
    <location>
        <begin position="93"/>
        <end position="112"/>
    </location>
</feature>
<dbReference type="Pfam" id="PF00847">
    <property type="entry name" value="AP2"/>
    <property type="match status" value="1"/>
</dbReference>
<dbReference type="Gene3D" id="3.30.730.10">
    <property type="entry name" value="AP2/ERF domain"/>
    <property type="match status" value="1"/>
</dbReference>
<accession>A0A803LWX9</accession>
<organism evidence="10 11">
    <name type="scientific">Chenopodium quinoa</name>
    <name type="common">Quinoa</name>
    <dbReference type="NCBI Taxonomy" id="63459"/>
    <lineage>
        <taxon>Eukaryota</taxon>
        <taxon>Viridiplantae</taxon>
        <taxon>Streptophyta</taxon>
        <taxon>Embryophyta</taxon>
        <taxon>Tracheophyta</taxon>
        <taxon>Spermatophyta</taxon>
        <taxon>Magnoliopsida</taxon>
        <taxon>eudicotyledons</taxon>
        <taxon>Gunneridae</taxon>
        <taxon>Pentapetalae</taxon>
        <taxon>Caryophyllales</taxon>
        <taxon>Chenopodiaceae</taxon>
        <taxon>Chenopodioideae</taxon>
        <taxon>Atripliceae</taxon>
        <taxon>Chenopodium</taxon>
    </lineage>
</organism>
<proteinExistence type="inferred from homology"/>
<feature type="region of interest" description="Disordered" evidence="8">
    <location>
        <begin position="80"/>
        <end position="112"/>
    </location>
</feature>
<dbReference type="InterPro" id="IPR051032">
    <property type="entry name" value="AP2/ERF_TF_ERF_subfamily"/>
</dbReference>